<dbReference type="CDD" id="cd03257">
    <property type="entry name" value="ABC_NikE_OppD_transporters"/>
    <property type="match status" value="1"/>
</dbReference>
<dbReference type="Proteomes" id="UP000005233">
    <property type="component" value="Chromosome"/>
</dbReference>
<dbReference type="RefSeq" id="WP_014406420.1">
    <property type="nucleotide sequence ID" value="NC_017034.1"/>
</dbReference>
<reference evidence="5 6" key="1">
    <citation type="journal article" date="2012" name="J. Bacteriol.">
        <title>Complete genome sequence of a thermophilic methanogen, Methanocella conradii HZ254, isolated from Chinese rice field soil.</title>
        <authorList>
            <person name="Lu Z."/>
            <person name="Lu Y."/>
        </authorList>
    </citation>
    <scope>NUCLEOTIDE SEQUENCE [LARGE SCALE GENOMIC DNA]</scope>
    <source>
        <strain evidence="6">DSM 24694 / JCM 17849 / CGMCC 1.5162 / HZ254</strain>
    </source>
</reference>
<dbReference type="InterPro" id="IPR003439">
    <property type="entry name" value="ABC_transporter-like_ATP-bd"/>
</dbReference>
<dbReference type="InterPro" id="IPR027417">
    <property type="entry name" value="P-loop_NTPase"/>
</dbReference>
<feature type="domain" description="ABC transporter" evidence="4">
    <location>
        <begin position="6"/>
        <end position="256"/>
    </location>
</feature>
<gene>
    <name evidence="5" type="ordered locus">Mtc_1848</name>
</gene>
<organism evidence="5 6">
    <name type="scientific">Methanocella conradii (strain DSM 24694 / JCM 17849 / CGMCC 1.5162 / HZ254)</name>
    <dbReference type="NCBI Taxonomy" id="1041930"/>
    <lineage>
        <taxon>Archaea</taxon>
        <taxon>Methanobacteriati</taxon>
        <taxon>Methanobacteriota</taxon>
        <taxon>Stenosarchaea group</taxon>
        <taxon>Methanomicrobia</taxon>
        <taxon>Methanocellales</taxon>
        <taxon>Methanocellaceae</taxon>
        <taxon>Methanocella</taxon>
    </lineage>
</organism>
<dbReference type="FunFam" id="3.40.50.300:FF:000016">
    <property type="entry name" value="Oligopeptide ABC transporter ATP-binding component"/>
    <property type="match status" value="1"/>
</dbReference>
<dbReference type="GO" id="GO:0016887">
    <property type="term" value="F:ATP hydrolysis activity"/>
    <property type="evidence" value="ECO:0007669"/>
    <property type="project" value="InterPro"/>
</dbReference>
<evidence type="ECO:0000256" key="1">
    <source>
        <dbReference type="ARBA" id="ARBA00022448"/>
    </source>
</evidence>
<sequence>MTENLIEVKGLKKYFPIKGGILARTVEYVKAVDGVDISIKNGETLGLVGESGCGKTTVGRTILRLIDADDGKIIFDGKDITKLNRNEMRSIRPNMQIVFQDPNSSLDPRMLVRDIIGEPMIVNGMKKGDEMNRKIGRLLEAVGLNAIDMNRYPHEFSGGQRQRICIARALALNPKFIVLDEPTSALDVSVQSQILNMLEDLQKEYKLTYLFISHNLIVVKYLSDRVAVMYLGKVVEMARTDDLFENPLHPYTRALLSAIAVPDPAVKRQSRIILEGDVPTPINPPKGCRFHTRCRHKMDICEKVEPEFKDIGGEHFVACHLMDKHKGYG</sequence>
<dbReference type="KEGG" id="mez:Mtc_1848"/>
<evidence type="ECO:0000313" key="5">
    <source>
        <dbReference type="EMBL" id="AFD00589.1"/>
    </source>
</evidence>
<dbReference type="HOGENOM" id="CLU_000604_1_23_2"/>
<dbReference type="Pfam" id="PF08352">
    <property type="entry name" value="oligo_HPY"/>
    <property type="match status" value="1"/>
</dbReference>
<evidence type="ECO:0000313" key="6">
    <source>
        <dbReference type="Proteomes" id="UP000005233"/>
    </source>
</evidence>
<keyword evidence="6" id="KW-1185">Reference proteome</keyword>
<keyword evidence="1" id="KW-0813">Transport</keyword>
<dbReference type="OrthoDB" id="18209at2157"/>
<dbReference type="SMART" id="SM00382">
    <property type="entry name" value="AAA"/>
    <property type="match status" value="1"/>
</dbReference>
<dbReference type="GeneID" id="11971995"/>
<dbReference type="PROSITE" id="PS00211">
    <property type="entry name" value="ABC_TRANSPORTER_1"/>
    <property type="match status" value="1"/>
</dbReference>
<dbReference type="eggNOG" id="arCOG00184">
    <property type="taxonomic scope" value="Archaea"/>
</dbReference>
<dbReference type="Gene3D" id="3.40.50.300">
    <property type="entry name" value="P-loop containing nucleotide triphosphate hydrolases"/>
    <property type="match status" value="1"/>
</dbReference>
<keyword evidence="2" id="KW-0547">Nucleotide-binding</keyword>
<dbReference type="SUPFAM" id="SSF52540">
    <property type="entry name" value="P-loop containing nucleoside triphosphate hydrolases"/>
    <property type="match status" value="1"/>
</dbReference>
<dbReference type="InterPro" id="IPR050319">
    <property type="entry name" value="ABC_transp_ATP-bind"/>
</dbReference>
<evidence type="ECO:0000259" key="4">
    <source>
        <dbReference type="PROSITE" id="PS50893"/>
    </source>
</evidence>
<dbReference type="EMBL" id="CP003243">
    <property type="protein sequence ID" value="AFD00589.1"/>
    <property type="molecule type" value="Genomic_DNA"/>
</dbReference>
<dbReference type="InterPro" id="IPR013563">
    <property type="entry name" value="Oligopep_ABC_C"/>
</dbReference>
<dbReference type="NCBIfam" id="TIGR01727">
    <property type="entry name" value="oligo_HPY"/>
    <property type="match status" value="1"/>
</dbReference>
<dbReference type="GO" id="GO:0055085">
    <property type="term" value="P:transmembrane transport"/>
    <property type="evidence" value="ECO:0007669"/>
    <property type="project" value="UniProtKB-ARBA"/>
</dbReference>
<evidence type="ECO:0000256" key="2">
    <source>
        <dbReference type="ARBA" id="ARBA00022741"/>
    </source>
</evidence>
<protein>
    <submittedName>
        <fullName evidence="5">ABC-type oligopeptide transport system, ATPase component</fullName>
    </submittedName>
</protein>
<name>H8IAT4_METCZ</name>
<dbReference type="PANTHER" id="PTHR43776">
    <property type="entry name" value="TRANSPORT ATP-BINDING PROTEIN"/>
    <property type="match status" value="1"/>
</dbReference>
<proteinExistence type="predicted"/>
<accession>H8IAT4</accession>
<dbReference type="Pfam" id="PF00005">
    <property type="entry name" value="ABC_tran"/>
    <property type="match status" value="1"/>
</dbReference>
<dbReference type="GO" id="GO:0005524">
    <property type="term" value="F:ATP binding"/>
    <property type="evidence" value="ECO:0007669"/>
    <property type="project" value="UniProtKB-KW"/>
</dbReference>
<dbReference type="GO" id="GO:0015833">
    <property type="term" value="P:peptide transport"/>
    <property type="evidence" value="ECO:0007669"/>
    <property type="project" value="InterPro"/>
</dbReference>
<dbReference type="InterPro" id="IPR017871">
    <property type="entry name" value="ABC_transporter-like_CS"/>
</dbReference>
<dbReference type="STRING" id="1041930.Mtc_1848"/>
<dbReference type="AlphaFoldDB" id="H8IAT4"/>
<dbReference type="PROSITE" id="PS50893">
    <property type="entry name" value="ABC_TRANSPORTER_2"/>
    <property type="match status" value="1"/>
</dbReference>
<keyword evidence="3" id="KW-0067">ATP-binding</keyword>
<dbReference type="InterPro" id="IPR003593">
    <property type="entry name" value="AAA+_ATPase"/>
</dbReference>
<evidence type="ECO:0000256" key="3">
    <source>
        <dbReference type="ARBA" id="ARBA00022840"/>
    </source>
</evidence>